<dbReference type="Pfam" id="PF03706">
    <property type="entry name" value="LPG_synthase_TM"/>
    <property type="match status" value="1"/>
</dbReference>
<dbReference type="PANTHER" id="PTHR39087:SF2">
    <property type="entry name" value="UPF0104 MEMBRANE PROTEIN MJ1595"/>
    <property type="match status" value="1"/>
</dbReference>
<organism evidence="7 8">
    <name type="scientific">Aequorivita iocasae</name>
    <dbReference type="NCBI Taxonomy" id="2803865"/>
    <lineage>
        <taxon>Bacteria</taxon>
        <taxon>Pseudomonadati</taxon>
        <taxon>Bacteroidota</taxon>
        <taxon>Flavobacteriia</taxon>
        <taxon>Flavobacteriales</taxon>
        <taxon>Flavobacteriaceae</taxon>
        <taxon>Aequorivita</taxon>
    </lineage>
</organism>
<evidence type="ECO:0000256" key="4">
    <source>
        <dbReference type="ARBA" id="ARBA00022989"/>
    </source>
</evidence>
<gene>
    <name evidence="7" type="ORF">JK629_03695</name>
</gene>
<dbReference type="InterPro" id="IPR022791">
    <property type="entry name" value="L-PG_synthase/AglD"/>
</dbReference>
<protein>
    <submittedName>
        <fullName evidence="7">Flippase-like domain-containing protein</fullName>
    </submittedName>
</protein>
<feature type="transmembrane region" description="Helical" evidence="6">
    <location>
        <begin position="152"/>
        <end position="173"/>
    </location>
</feature>
<keyword evidence="2" id="KW-1003">Cell membrane</keyword>
<dbReference type="EMBL" id="CP068439">
    <property type="protein sequence ID" value="QQX77386.1"/>
    <property type="molecule type" value="Genomic_DNA"/>
</dbReference>
<keyword evidence="3 6" id="KW-0812">Transmembrane</keyword>
<evidence type="ECO:0000256" key="6">
    <source>
        <dbReference type="SAM" id="Phobius"/>
    </source>
</evidence>
<evidence type="ECO:0000313" key="8">
    <source>
        <dbReference type="Proteomes" id="UP000629420"/>
    </source>
</evidence>
<feature type="transmembrane region" description="Helical" evidence="6">
    <location>
        <begin position="37"/>
        <end position="53"/>
    </location>
</feature>
<feature type="transmembrane region" description="Helical" evidence="6">
    <location>
        <begin position="235"/>
        <end position="254"/>
    </location>
</feature>
<comment type="subcellular location">
    <subcellularLocation>
        <location evidence="1">Cell membrane</location>
        <topology evidence="1">Multi-pass membrane protein</topology>
    </subcellularLocation>
</comment>
<evidence type="ECO:0000313" key="7">
    <source>
        <dbReference type="EMBL" id="QQX77386.1"/>
    </source>
</evidence>
<feature type="transmembrane region" description="Helical" evidence="6">
    <location>
        <begin position="261"/>
        <end position="285"/>
    </location>
</feature>
<keyword evidence="5 6" id="KW-0472">Membrane</keyword>
<keyword evidence="4 6" id="KW-1133">Transmembrane helix</keyword>
<dbReference type="NCBIfam" id="TIGR00374">
    <property type="entry name" value="flippase-like domain"/>
    <property type="match status" value="1"/>
</dbReference>
<feature type="transmembrane region" description="Helical" evidence="6">
    <location>
        <begin position="291"/>
        <end position="308"/>
    </location>
</feature>
<evidence type="ECO:0000256" key="2">
    <source>
        <dbReference type="ARBA" id="ARBA00022475"/>
    </source>
</evidence>
<feature type="transmembrane region" description="Helical" evidence="6">
    <location>
        <begin position="124"/>
        <end position="146"/>
    </location>
</feature>
<dbReference type="PANTHER" id="PTHR39087">
    <property type="entry name" value="UPF0104 MEMBRANE PROTEIN MJ1595"/>
    <property type="match status" value="1"/>
</dbReference>
<accession>A0ABX7DUS0</accession>
<evidence type="ECO:0000256" key="1">
    <source>
        <dbReference type="ARBA" id="ARBA00004651"/>
    </source>
</evidence>
<reference evidence="7 8" key="1">
    <citation type="submission" date="2021-01" db="EMBL/GenBank/DDBJ databases">
        <title>Aequorivita sp. strain KX20305, a bacterium isolated from the sediment collected at a cold seep field in South China Sea.</title>
        <authorList>
            <person name="Zhang H."/>
            <person name="Li C."/>
        </authorList>
    </citation>
    <scope>NUCLEOTIDE SEQUENCE [LARGE SCALE GENOMIC DNA]</scope>
    <source>
        <strain evidence="7 8">KX20305</strain>
    </source>
</reference>
<name>A0ABX7DUS0_9FLAO</name>
<dbReference type="RefSeq" id="WP_202337285.1">
    <property type="nucleotide sequence ID" value="NZ_CP068439.1"/>
</dbReference>
<dbReference type="Proteomes" id="UP000629420">
    <property type="component" value="Chromosome"/>
</dbReference>
<sequence length="315" mass="35481">MQIAIPLGLGVFLIWYIYQSFTPQQLAETKKYFADANYYFVLLSVVFSVLSHISRSYRWSFMLEPLGYKTKLANNFMAISVAYLMNIFIPKSGEVSRGIILDKYEGVPFQKGFGTIISERVVDLLFLLIFTVLALIIKFDALYGYMSENVPVSIFYVIILGIVFLAICVPLYIKFSKSNINKKLKNFVIGLKEGVFSILKMRKKGAFIFHTFIIWGLYLLSFYTALHALPDTANITFGTIIITFVVGSFTFAFTNSGFGTYPAAVAGILTVFGIAKTVGVAFGWIVWISNIASILFFGVLSLILLPIYNRKRLKL</sequence>
<evidence type="ECO:0000256" key="3">
    <source>
        <dbReference type="ARBA" id="ARBA00022692"/>
    </source>
</evidence>
<feature type="transmembrane region" description="Helical" evidence="6">
    <location>
        <begin position="207"/>
        <end position="229"/>
    </location>
</feature>
<evidence type="ECO:0000256" key="5">
    <source>
        <dbReference type="ARBA" id="ARBA00023136"/>
    </source>
</evidence>
<keyword evidence="8" id="KW-1185">Reference proteome</keyword>
<proteinExistence type="predicted"/>